<dbReference type="Gene3D" id="3.20.20.70">
    <property type="entry name" value="Aldolase class I"/>
    <property type="match status" value="1"/>
</dbReference>
<dbReference type="SUPFAM" id="SSF52317">
    <property type="entry name" value="Class I glutamine amidotransferase-like"/>
    <property type="match status" value="1"/>
</dbReference>
<dbReference type="EMBL" id="VXIS01000070">
    <property type="protein sequence ID" value="KAA8908236.1"/>
    <property type="molecule type" value="Genomic_DNA"/>
</dbReference>
<proteinExistence type="predicted"/>
<dbReference type="OrthoDB" id="10254903at2759"/>
<dbReference type="PROSITE" id="PS51273">
    <property type="entry name" value="GATASE_TYPE_1"/>
    <property type="match status" value="1"/>
</dbReference>
<evidence type="ECO:0000313" key="3">
    <source>
        <dbReference type="Proteomes" id="UP000326924"/>
    </source>
</evidence>
<protein>
    <submittedName>
        <fullName evidence="2">Class I glutamine amidotransferase-like protein</fullName>
    </submittedName>
</protein>
<dbReference type="GO" id="GO:0000107">
    <property type="term" value="F:imidazoleglycerol-phosphate synthase activity"/>
    <property type="evidence" value="ECO:0007669"/>
    <property type="project" value="TreeGrafter"/>
</dbReference>
<dbReference type="InParanoid" id="A0A5J5EZG4"/>
<keyword evidence="3" id="KW-1185">Reference proteome</keyword>
<dbReference type="InterPro" id="IPR010139">
    <property type="entry name" value="Imidazole-glycPsynth_HisH"/>
</dbReference>
<sequence>MPTVYLLDTVSGNIRSLVNAIERVGYTVEWIKSPSDLETAESVIFPGVGHFGHCMSTLSKAGYIEPLKRFIASGKPFYGHLPYPGLGVIQGKLKLFDSKHKKRAATRASPDGSLYGLRPHSKYYYVHSYARPVEGLEGWDLATAKYGDEEGNIMATQFHPEKSGYAGLAVLKAFLTQTRLTPLSGLATEVKERASVGWPHPPRHRLPRRAHERRTGDLVVTKGDQYDVREKADQERRGAISASRFRNCPVRDLPMLEVLRRHSETVTSSTRTSSIVLRPRRRNHVLQERADKVSIGSDAVTAAEEFYARGKTTPRHRGDRGRSRKLRQPAVVVSVDPRRVYVSAPSATPRNTHQDRLSPVPTAEAYWLVASVPSRRARGSRPRLACRCLVQAVEAMGAGEILLNWHR</sequence>
<dbReference type="AlphaFoldDB" id="A0A5J5EZG4"/>
<dbReference type="Proteomes" id="UP000326924">
    <property type="component" value="Unassembled WGS sequence"/>
</dbReference>
<dbReference type="PANTHER" id="PTHR42701">
    <property type="entry name" value="IMIDAZOLE GLYCEROL PHOSPHATE SYNTHASE SUBUNIT HISH"/>
    <property type="match status" value="1"/>
</dbReference>
<dbReference type="InterPro" id="IPR029062">
    <property type="entry name" value="Class_I_gatase-like"/>
</dbReference>
<dbReference type="InterPro" id="IPR011060">
    <property type="entry name" value="RibuloseP-bd_barrel"/>
</dbReference>
<organism evidence="2 3">
    <name type="scientific">Sphaerosporella brunnea</name>
    <dbReference type="NCBI Taxonomy" id="1250544"/>
    <lineage>
        <taxon>Eukaryota</taxon>
        <taxon>Fungi</taxon>
        <taxon>Dikarya</taxon>
        <taxon>Ascomycota</taxon>
        <taxon>Pezizomycotina</taxon>
        <taxon>Pezizomycetes</taxon>
        <taxon>Pezizales</taxon>
        <taxon>Pyronemataceae</taxon>
        <taxon>Sphaerosporella</taxon>
    </lineage>
</organism>
<dbReference type="SUPFAM" id="SSF51366">
    <property type="entry name" value="Ribulose-phoshate binding barrel"/>
    <property type="match status" value="1"/>
</dbReference>
<dbReference type="PANTHER" id="PTHR42701:SF1">
    <property type="entry name" value="IMIDAZOLE GLYCEROL PHOSPHATE SYNTHASE SUBUNIT HISH"/>
    <property type="match status" value="1"/>
</dbReference>
<keyword evidence="1 2" id="KW-0315">Glutamine amidotransferase</keyword>
<keyword evidence="2" id="KW-0808">Transferase</keyword>
<evidence type="ECO:0000313" key="2">
    <source>
        <dbReference type="EMBL" id="KAA8908236.1"/>
    </source>
</evidence>
<accession>A0A5J5EZG4</accession>
<dbReference type="GO" id="GO:0000105">
    <property type="term" value="P:L-histidine biosynthetic process"/>
    <property type="evidence" value="ECO:0007669"/>
    <property type="project" value="InterPro"/>
</dbReference>
<gene>
    <name evidence="2" type="ORF">FN846DRAFT_898623</name>
</gene>
<dbReference type="Gene3D" id="3.40.50.880">
    <property type="match status" value="1"/>
</dbReference>
<reference evidence="2 3" key="1">
    <citation type="submission" date="2019-09" db="EMBL/GenBank/DDBJ databases">
        <title>Draft genome of the ectomycorrhizal ascomycete Sphaerosporella brunnea.</title>
        <authorList>
            <consortium name="DOE Joint Genome Institute"/>
            <person name="Benucci G.M."/>
            <person name="Marozzi G."/>
            <person name="Antonielli L."/>
            <person name="Sanchez S."/>
            <person name="Marco P."/>
            <person name="Wang X."/>
            <person name="Falini L.B."/>
            <person name="Barry K."/>
            <person name="Haridas S."/>
            <person name="Lipzen A."/>
            <person name="Labutti K."/>
            <person name="Grigoriev I.V."/>
            <person name="Murat C."/>
            <person name="Martin F."/>
            <person name="Albertini E."/>
            <person name="Donnini D."/>
            <person name="Bonito G."/>
        </authorList>
    </citation>
    <scope>NUCLEOTIDE SEQUENCE [LARGE SCALE GENOMIC DNA]</scope>
    <source>
        <strain evidence="2 3">Sb_GMNB300</strain>
    </source>
</reference>
<name>A0A5J5EZG4_9PEZI</name>
<evidence type="ECO:0000256" key="1">
    <source>
        <dbReference type="ARBA" id="ARBA00022962"/>
    </source>
</evidence>
<dbReference type="InterPro" id="IPR013785">
    <property type="entry name" value="Aldolase_TIM"/>
</dbReference>
<comment type="caution">
    <text evidence="2">The sequence shown here is derived from an EMBL/GenBank/DDBJ whole genome shotgun (WGS) entry which is preliminary data.</text>
</comment>